<keyword evidence="3" id="KW-1185">Reference proteome</keyword>
<reference evidence="2 3" key="1">
    <citation type="journal article" date="2018" name="Arch. Microbiol.">
        <title>New insights into the metabolic potential of the phototrophic purple bacterium Rhodopila globiformis DSM 161(T) from its draft genome sequence and evidence for a vanadium-dependent nitrogenase.</title>
        <authorList>
            <person name="Imhoff J.F."/>
            <person name="Rahn T."/>
            <person name="Kunzel S."/>
            <person name="Neulinger S.C."/>
        </authorList>
    </citation>
    <scope>NUCLEOTIDE SEQUENCE [LARGE SCALE GENOMIC DNA]</scope>
    <source>
        <strain evidence="2 3">DSM 161</strain>
    </source>
</reference>
<organism evidence="2 3">
    <name type="scientific">Rhodopila globiformis</name>
    <name type="common">Rhodopseudomonas globiformis</name>
    <dbReference type="NCBI Taxonomy" id="1071"/>
    <lineage>
        <taxon>Bacteria</taxon>
        <taxon>Pseudomonadati</taxon>
        <taxon>Pseudomonadota</taxon>
        <taxon>Alphaproteobacteria</taxon>
        <taxon>Acetobacterales</taxon>
        <taxon>Acetobacteraceae</taxon>
        <taxon>Rhodopila</taxon>
    </lineage>
</organism>
<evidence type="ECO:0000313" key="3">
    <source>
        <dbReference type="Proteomes" id="UP000239724"/>
    </source>
</evidence>
<evidence type="ECO:0000256" key="1">
    <source>
        <dbReference type="SAM" id="MobiDB-lite"/>
    </source>
</evidence>
<accession>A0A2S6MW69</accession>
<sequence>MPPQVSSAPGGDSAAPGPGRPQVDATLERLIALYQGAGNAAIDLASAVARRMVACISYPSSGSPEAAAQSAAATPSPGNLAFEVVSKRAAEGMLDLYMTVPWAFAPAVHALHAVDRKSDPLTGITFIPGGMQQPSALRIEVPDDQPPGVYTGAVVDALTGESGGHLILRLF</sequence>
<protein>
    <submittedName>
        <fullName evidence="2">Uncharacterized protein</fullName>
    </submittedName>
</protein>
<comment type="caution">
    <text evidence="2">The sequence shown here is derived from an EMBL/GenBank/DDBJ whole genome shotgun (WGS) entry which is preliminary data.</text>
</comment>
<feature type="compositionally biased region" description="Low complexity" evidence="1">
    <location>
        <begin position="1"/>
        <end position="17"/>
    </location>
</feature>
<dbReference type="EMBL" id="NHRY01000269">
    <property type="protein sequence ID" value="PPQ26599.1"/>
    <property type="molecule type" value="Genomic_DNA"/>
</dbReference>
<gene>
    <name evidence="2" type="ORF">CCS01_30050</name>
</gene>
<name>A0A2S6MW69_RHOGL</name>
<dbReference type="RefSeq" id="WP_104522672.1">
    <property type="nucleotide sequence ID" value="NZ_NHRY01000269.1"/>
</dbReference>
<dbReference type="Proteomes" id="UP000239724">
    <property type="component" value="Unassembled WGS sequence"/>
</dbReference>
<dbReference type="OrthoDB" id="5518201at2"/>
<feature type="region of interest" description="Disordered" evidence="1">
    <location>
        <begin position="1"/>
        <end position="22"/>
    </location>
</feature>
<proteinExistence type="predicted"/>
<dbReference type="AlphaFoldDB" id="A0A2S6MW69"/>
<evidence type="ECO:0000313" key="2">
    <source>
        <dbReference type="EMBL" id="PPQ26599.1"/>
    </source>
</evidence>